<gene>
    <name evidence="2" type="ORF">RFULGI_LOCUS8445</name>
</gene>
<dbReference type="AlphaFoldDB" id="A0A9N9DSE5"/>
<feature type="compositionally biased region" description="Polar residues" evidence="1">
    <location>
        <begin position="69"/>
        <end position="88"/>
    </location>
</feature>
<reference evidence="2" key="1">
    <citation type="submission" date="2021-06" db="EMBL/GenBank/DDBJ databases">
        <authorList>
            <person name="Kallberg Y."/>
            <person name="Tangrot J."/>
            <person name="Rosling A."/>
        </authorList>
    </citation>
    <scope>NUCLEOTIDE SEQUENCE</scope>
    <source>
        <strain evidence="2">IN212</strain>
    </source>
</reference>
<feature type="compositionally biased region" description="Basic and acidic residues" evidence="1">
    <location>
        <begin position="10"/>
        <end position="22"/>
    </location>
</feature>
<feature type="region of interest" description="Disordered" evidence="1">
    <location>
        <begin position="61"/>
        <end position="97"/>
    </location>
</feature>
<accession>A0A9N9DSE5</accession>
<protein>
    <submittedName>
        <fullName evidence="2">18664_t:CDS:1</fullName>
    </submittedName>
</protein>
<proteinExistence type="predicted"/>
<feature type="non-terminal residue" evidence="2">
    <location>
        <position position="97"/>
    </location>
</feature>
<dbReference type="EMBL" id="CAJVPZ010013670">
    <property type="protein sequence ID" value="CAG8650760.1"/>
    <property type="molecule type" value="Genomic_DNA"/>
</dbReference>
<name>A0A9N9DSE5_9GLOM</name>
<dbReference type="OrthoDB" id="5855429at2759"/>
<dbReference type="Proteomes" id="UP000789396">
    <property type="component" value="Unassembled WGS sequence"/>
</dbReference>
<feature type="region of interest" description="Disordered" evidence="1">
    <location>
        <begin position="1"/>
        <end position="27"/>
    </location>
</feature>
<comment type="caution">
    <text evidence="2">The sequence shown here is derived from an EMBL/GenBank/DDBJ whole genome shotgun (WGS) entry which is preliminary data.</text>
</comment>
<organism evidence="2 3">
    <name type="scientific">Racocetra fulgida</name>
    <dbReference type="NCBI Taxonomy" id="60492"/>
    <lineage>
        <taxon>Eukaryota</taxon>
        <taxon>Fungi</taxon>
        <taxon>Fungi incertae sedis</taxon>
        <taxon>Mucoromycota</taxon>
        <taxon>Glomeromycotina</taxon>
        <taxon>Glomeromycetes</taxon>
        <taxon>Diversisporales</taxon>
        <taxon>Gigasporaceae</taxon>
        <taxon>Racocetra</taxon>
    </lineage>
</organism>
<evidence type="ECO:0000313" key="3">
    <source>
        <dbReference type="Proteomes" id="UP000789396"/>
    </source>
</evidence>
<evidence type="ECO:0000313" key="2">
    <source>
        <dbReference type="EMBL" id="CAG8650760.1"/>
    </source>
</evidence>
<keyword evidence="3" id="KW-1185">Reference proteome</keyword>
<evidence type="ECO:0000256" key="1">
    <source>
        <dbReference type="SAM" id="MobiDB-lite"/>
    </source>
</evidence>
<sequence length="97" mass="10647">MVKTRKQKRPITEEINEIKETNQEDVEKEVVGEGIAEQGIAEQGIAEEGIAKQGIAKQGIAEEGAVEEGQTSVEPSTQNIEPNDSYSNYEKEIESVN</sequence>